<evidence type="ECO:0000313" key="3">
    <source>
        <dbReference type="Proteomes" id="UP000316292"/>
    </source>
</evidence>
<dbReference type="AlphaFoldDB" id="A0A538SEA9"/>
<dbReference type="SUPFAM" id="SSF53335">
    <property type="entry name" value="S-adenosyl-L-methionine-dependent methyltransferases"/>
    <property type="match status" value="1"/>
</dbReference>
<evidence type="ECO:0000313" key="2">
    <source>
        <dbReference type="EMBL" id="TMQ49694.1"/>
    </source>
</evidence>
<dbReference type="InterPro" id="IPR013216">
    <property type="entry name" value="Methyltransf_11"/>
</dbReference>
<evidence type="ECO:0000259" key="1">
    <source>
        <dbReference type="Pfam" id="PF08241"/>
    </source>
</evidence>
<dbReference type="InterPro" id="IPR029063">
    <property type="entry name" value="SAM-dependent_MTases_sf"/>
</dbReference>
<protein>
    <submittedName>
        <fullName evidence="2">Class I SAM-dependent methyltransferase</fullName>
    </submittedName>
</protein>
<keyword evidence="2" id="KW-0489">Methyltransferase</keyword>
<sequence length="266" mass="29387">MGLVEAVARIPAFLESLVGEDLQRSITREYHRALQSGWHNFPSSVSLPRPCGLELPERVIELLLARLTYAPGARVLDVGYANSMTCHRDLIRSLPFPRNLTGIDMADPVFDADELYQEKVCGDICETEFADDRFDLVWCISSLEHIGMDNSGYEGATFPGAPTAERAVAEMLRVTRPGGSVLVTVPFGKYENHGWFRNFDEATLEELLDPVRSQATVHELYFGHSHGSGWSRAGAEELADTGYLDQRNDGAAGLAAVILEKDSGWQ</sequence>
<keyword evidence="2" id="KW-0808">Transferase</keyword>
<gene>
    <name evidence="2" type="ORF">E6K71_04070</name>
</gene>
<dbReference type="EMBL" id="VBOR01000053">
    <property type="protein sequence ID" value="TMQ49694.1"/>
    <property type="molecule type" value="Genomic_DNA"/>
</dbReference>
<dbReference type="Proteomes" id="UP000316292">
    <property type="component" value="Unassembled WGS sequence"/>
</dbReference>
<feature type="domain" description="Methyltransferase type 11" evidence="1">
    <location>
        <begin position="94"/>
        <end position="182"/>
    </location>
</feature>
<comment type="caution">
    <text evidence="2">The sequence shown here is derived from an EMBL/GenBank/DDBJ whole genome shotgun (WGS) entry which is preliminary data.</text>
</comment>
<dbReference type="Pfam" id="PF08241">
    <property type="entry name" value="Methyltransf_11"/>
    <property type="match status" value="1"/>
</dbReference>
<dbReference type="GO" id="GO:0008757">
    <property type="term" value="F:S-adenosylmethionine-dependent methyltransferase activity"/>
    <property type="evidence" value="ECO:0007669"/>
    <property type="project" value="InterPro"/>
</dbReference>
<reference evidence="2 3" key="1">
    <citation type="journal article" date="2019" name="Nat. Microbiol.">
        <title>Mediterranean grassland soil C-N compound turnover is dependent on rainfall and depth, and is mediated by genomically divergent microorganisms.</title>
        <authorList>
            <person name="Diamond S."/>
            <person name="Andeer P.F."/>
            <person name="Li Z."/>
            <person name="Crits-Christoph A."/>
            <person name="Burstein D."/>
            <person name="Anantharaman K."/>
            <person name="Lane K.R."/>
            <person name="Thomas B.C."/>
            <person name="Pan C."/>
            <person name="Northen T.R."/>
            <person name="Banfield J.F."/>
        </authorList>
    </citation>
    <scope>NUCLEOTIDE SEQUENCE [LARGE SCALE GENOMIC DNA]</scope>
    <source>
        <strain evidence="2">WS_1</strain>
    </source>
</reference>
<accession>A0A538SEA9</accession>
<dbReference type="GO" id="GO:0032259">
    <property type="term" value="P:methylation"/>
    <property type="evidence" value="ECO:0007669"/>
    <property type="project" value="UniProtKB-KW"/>
</dbReference>
<proteinExistence type="predicted"/>
<organism evidence="2 3">
    <name type="scientific">Eiseniibacteriota bacterium</name>
    <dbReference type="NCBI Taxonomy" id="2212470"/>
    <lineage>
        <taxon>Bacteria</taxon>
        <taxon>Candidatus Eiseniibacteriota</taxon>
    </lineage>
</organism>
<dbReference type="CDD" id="cd02440">
    <property type="entry name" value="AdoMet_MTases"/>
    <property type="match status" value="1"/>
</dbReference>
<dbReference type="Gene3D" id="3.40.50.150">
    <property type="entry name" value="Vaccinia Virus protein VP39"/>
    <property type="match status" value="1"/>
</dbReference>
<name>A0A538SEA9_UNCEI</name>